<evidence type="ECO:0000259" key="6">
    <source>
        <dbReference type="PROSITE" id="PS50887"/>
    </source>
</evidence>
<dbReference type="EC" id="2.7.7.65" evidence="3"/>
<gene>
    <name evidence="7" type="ORF">PDTA9734_29680</name>
</gene>
<dbReference type="Gene3D" id="3.30.70.270">
    <property type="match status" value="1"/>
</dbReference>
<dbReference type="CDD" id="cd01949">
    <property type="entry name" value="GGDEF"/>
    <property type="match status" value="1"/>
</dbReference>
<keyword evidence="4" id="KW-0547">Nucleotide-binding</keyword>
<protein>
    <recommendedName>
        <fullName evidence="3">diguanylate cyclase</fullName>
        <ecNumber evidence="3">2.7.7.65</ecNumber>
    </recommendedName>
</protein>
<comment type="catalytic activity">
    <reaction evidence="5">
        <text>2 GTP = 3',3'-c-di-GMP + 2 diphosphate</text>
        <dbReference type="Rhea" id="RHEA:24898"/>
        <dbReference type="ChEBI" id="CHEBI:33019"/>
        <dbReference type="ChEBI" id="CHEBI:37565"/>
        <dbReference type="ChEBI" id="CHEBI:58805"/>
        <dbReference type="EC" id="2.7.7.65"/>
    </reaction>
</comment>
<dbReference type="CDD" id="cd12914">
    <property type="entry name" value="PDC1_DGC_like"/>
    <property type="match status" value="1"/>
</dbReference>
<dbReference type="Pfam" id="PF00990">
    <property type="entry name" value="GGDEF"/>
    <property type="match status" value="1"/>
</dbReference>
<dbReference type="EMBL" id="AP025334">
    <property type="protein sequence ID" value="BDD51481.1"/>
    <property type="molecule type" value="Genomic_DNA"/>
</dbReference>
<dbReference type="InterPro" id="IPR050469">
    <property type="entry name" value="Diguanylate_Cyclase"/>
</dbReference>
<accession>A0ABM7VWA3</accession>
<comment type="pathway">
    <text evidence="2">Purine metabolism; 3',5'-cyclic di-GMP biosynthesis.</text>
</comment>
<dbReference type="InterPro" id="IPR000160">
    <property type="entry name" value="GGDEF_dom"/>
</dbReference>
<dbReference type="RefSeq" id="WP_125124788.1">
    <property type="nucleotide sequence ID" value="NZ_AP025334.1"/>
</dbReference>
<dbReference type="InterPro" id="IPR054327">
    <property type="entry name" value="His-kinase-like_sensor"/>
</dbReference>
<evidence type="ECO:0000313" key="7">
    <source>
        <dbReference type="EMBL" id="BDD51481.1"/>
    </source>
</evidence>
<keyword evidence="8" id="KW-1185">Reference proteome</keyword>
<evidence type="ECO:0000256" key="5">
    <source>
        <dbReference type="ARBA" id="ARBA00034247"/>
    </source>
</evidence>
<organism evidence="7 8">
    <name type="scientific">Phytobacter diazotrophicus</name>
    <dbReference type="NCBI Taxonomy" id="395631"/>
    <lineage>
        <taxon>Bacteria</taxon>
        <taxon>Pseudomonadati</taxon>
        <taxon>Pseudomonadota</taxon>
        <taxon>Gammaproteobacteria</taxon>
        <taxon>Enterobacterales</taxon>
        <taxon>Enterobacteriaceae</taxon>
        <taxon>Phytobacter</taxon>
    </lineage>
</organism>
<evidence type="ECO:0000256" key="1">
    <source>
        <dbReference type="ARBA" id="ARBA00001946"/>
    </source>
</evidence>
<feature type="domain" description="GGDEF" evidence="6">
    <location>
        <begin position="365"/>
        <end position="500"/>
    </location>
</feature>
<proteinExistence type="predicted"/>
<dbReference type="PANTHER" id="PTHR45138">
    <property type="entry name" value="REGULATORY COMPONENTS OF SENSORY TRANSDUCTION SYSTEM"/>
    <property type="match status" value="1"/>
</dbReference>
<dbReference type="SUPFAM" id="SSF55073">
    <property type="entry name" value="Nucleotide cyclase"/>
    <property type="match status" value="1"/>
</dbReference>
<evidence type="ECO:0000313" key="8">
    <source>
        <dbReference type="Proteomes" id="UP001320460"/>
    </source>
</evidence>
<dbReference type="InterPro" id="IPR029151">
    <property type="entry name" value="Sensor-like_sf"/>
</dbReference>
<dbReference type="Pfam" id="PF22588">
    <property type="entry name" value="dCache_1_like"/>
    <property type="match status" value="1"/>
</dbReference>
<keyword evidence="4" id="KW-0342">GTP-binding</keyword>
<reference evidence="7 8" key="1">
    <citation type="submission" date="2021-12" db="EMBL/GenBank/DDBJ databases">
        <title>Complete genome sequence of Phytobacter diazotrophicus TA9734.</title>
        <authorList>
            <person name="Kubota H."/>
            <person name="Nakayama Y."/>
            <person name="Ariyoshi T."/>
        </authorList>
    </citation>
    <scope>NUCLEOTIDE SEQUENCE [LARGE SCALE GENOMIC DNA]</scope>
    <source>
        <strain evidence="7 8">TA9734</strain>
    </source>
</reference>
<dbReference type="SMART" id="SM00267">
    <property type="entry name" value="GGDEF"/>
    <property type="match status" value="1"/>
</dbReference>
<sequence>MKKKKLFISLVVTVAFLIASVLLTFQMFSARTQTINELNINVINLSRTLDTYSEGIIRQGEMLIKTISSMTEIYGLNHQNISRIRTLLSEQTIFLEQLNNIVIYDENGGEILAMRDIPKGSRNGADRSFFIYHRNNPSKNIFIGPPVVSRTTGKWVITISRRLEDANALFRGVVVLTLNVENFLETYGKLDIGKNGSISLISDSGTLMVRFPFSEEYIGKAFSDSLLFTHYLKESDSGTATVISRVDHIERIFAFQKNKRYGLVTTVAVSTDEALNSWRHHAEILSATIIFLVGCACFSGGYVFKEMSRRVQLNKELTNAKESLMSANAQLKEMASVDSLTGLANRREFDDIFPQTISECAKNKKSISLLLIDVDFFKNYNDKYGHVAGDDCLRSVAAIIKASLTEFNAVTARYGGEEFVVILPEAEPELAKRIAGSITRNIISERITHEASPFGVVSVSIGVSHARATDLDDDGTSLIESADTALYRAKFSGRNQISMV</sequence>
<comment type="cofactor">
    <cofactor evidence="1">
        <name>Mg(2+)</name>
        <dbReference type="ChEBI" id="CHEBI:18420"/>
    </cofactor>
</comment>
<dbReference type="InterPro" id="IPR029787">
    <property type="entry name" value="Nucleotide_cyclase"/>
</dbReference>
<dbReference type="PROSITE" id="PS50887">
    <property type="entry name" value="GGDEF"/>
    <property type="match status" value="1"/>
</dbReference>
<dbReference type="Gene3D" id="3.30.450.20">
    <property type="entry name" value="PAS domain"/>
    <property type="match status" value="2"/>
</dbReference>
<evidence type="ECO:0000256" key="3">
    <source>
        <dbReference type="ARBA" id="ARBA00012528"/>
    </source>
</evidence>
<dbReference type="InterPro" id="IPR043128">
    <property type="entry name" value="Rev_trsase/Diguanyl_cyclase"/>
</dbReference>
<dbReference type="SUPFAM" id="SSF103190">
    <property type="entry name" value="Sensory domain-like"/>
    <property type="match status" value="1"/>
</dbReference>
<dbReference type="PANTHER" id="PTHR45138:SF9">
    <property type="entry name" value="DIGUANYLATE CYCLASE DGCM-RELATED"/>
    <property type="match status" value="1"/>
</dbReference>
<dbReference type="NCBIfam" id="TIGR00254">
    <property type="entry name" value="GGDEF"/>
    <property type="match status" value="1"/>
</dbReference>
<dbReference type="CDD" id="cd12915">
    <property type="entry name" value="PDC2_DGC_like"/>
    <property type="match status" value="1"/>
</dbReference>
<evidence type="ECO:0000256" key="4">
    <source>
        <dbReference type="ARBA" id="ARBA00023134"/>
    </source>
</evidence>
<evidence type="ECO:0000256" key="2">
    <source>
        <dbReference type="ARBA" id="ARBA00004665"/>
    </source>
</evidence>
<dbReference type="Proteomes" id="UP001320460">
    <property type="component" value="Chromosome"/>
</dbReference>
<name>A0ABM7VWA3_9ENTR</name>